<dbReference type="RefSeq" id="WP_189628907.1">
    <property type="nucleotide sequence ID" value="NZ_BNAG01000001.1"/>
</dbReference>
<reference evidence="2" key="1">
    <citation type="journal article" date="2019" name="Int. J. Syst. Evol. Microbiol.">
        <title>The Global Catalogue of Microorganisms (GCM) 10K type strain sequencing project: providing services to taxonomists for standard genome sequencing and annotation.</title>
        <authorList>
            <consortium name="The Broad Institute Genomics Platform"/>
            <consortium name="The Broad Institute Genome Sequencing Center for Infectious Disease"/>
            <person name="Wu L."/>
            <person name="Ma J."/>
        </authorList>
    </citation>
    <scope>NUCLEOTIDE SEQUENCE [LARGE SCALE GENOMIC DNA]</scope>
    <source>
        <strain evidence="2">CGMCC 1.15111</strain>
    </source>
</reference>
<gene>
    <name evidence="1" type="ORF">GCM10011340_08190</name>
</gene>
<sequence>MSSPSPTLSSVLSAIANGTDHISNYTIQNSPTFPNDCTTWLSGLLSLKGVPFNYLIADEKMLPKESIRFFQVDDLWLDALLQGAFSIGRITELDKKLDEHNYLSVREDAVTQETGYKENVFSGFLMRSQLVQSYPTMVYKAYDSAGKELSKVRLEKISDSVILGIFAGEKPQNPQVGTPVDQRIAKLYIQEPQEGLHFGIDAWNEGASSYTRTLKNLSGAHPNTDPAGSTIKTGTPATDLTVPVSFRGNSKTVIQIDALAKAMQSGIPTANQRSDGKFTAAEFALEMVEQTENYTFEITKPSNS</sequence>
<dbReference type="Proteomes" id="UP000658258">
    <property type="component" value="Unassembled WGS sequence"/>
</dbReference>
<proteinExistence type="predicted"/>
<name>A0ABQ3I5C6_9BACT</name>
<accession>A0ABQ3I5C6</accession>
<comment type="caution">
    <text evidence="1">The sequence shown here is derived from an EMBL/GenBank/DDBJ whole genome shotgun (WGS) entry which is preliminary data.</text>
</comment>
<organism evidence="1 2">
    <name type="scientific">Roseivirga thermotolerans</name>
    <dbReference type="NCBI Taxonomy" id="1758176"/>
    <lineage>
        <taxon>Bacteria</taxon>
        <taxon>Pseudomonadati</taxon>
        <taxon>Bacteroidota</taxon>
        <taxon>Cytophagia</taxon>
        <taxon>Cytophagales</taxon>
        <taxon>Roseivirgaceae</taxon>
        <taxon>Roseivirga</taxon>
    </lineage>
</organism>
<dbReference type="EMBL" id="BNAG01000001">
    <property type="protein sequence ID" value="GHE55777.1"/>
    <property type="molecule type" value="Genomic_DNA"/>
</dbReference>
<evidence type="ECO:0000313" key="1">
    <source>
        <dbReference type="EMBL" id="GHE55777.1"/>
    </source>
</evidence>
<keyword evidence="2" id="KW-1185">Reference proteome</keyword>
<evidence type="ECO:0000313" key="2">
    <source>
        <dbReference type="Proteomes" id="UP000658258"/>
    </source>
</evidence>
<protein>
    <submittedName>
        <fullName evidence="1">Uncharacterized protein</fullName>
    </submittedName>
</protein>